<proteinExistence type="predicted"/>
<reference evidence="1 2" key="1">
    <citation type="submission" date="2019-09" db="EMBL/GenBank/DDBJ databases">
        <authorList>
            <person name="Cao W.R."/>
        </authorList>
    </citation>
    <scope>NUCLEOTIDE SEQUENCE [LARGE SCALE GENOMIC DNA]</scope>
    <source>
        <strain evidence="1 2">B1N29</strain>
    </source>
</reference>
<dbReference type="RefSeq" id="WP_150938250.1">
    <property type="nucleotide sequence ID" value="NZ_WAAT01000037.1"/>
</dbReference>
<protein>
    <submittedName>
        <fullName evidence="1">Uncharacterized protein</fullName>
    </submittedName>
</protein>
<keyword evidence="2" id="KW-1185">Reference proteome</keyword>
<evidence type="ECO:0000313" key="2">
    <source>
        <dbReference type="Proteomes" id="UP000441333"/>
    </source>
</evidence>
<name>A0A6N6ME32_9FLAO</name>
<comment type="caution">
    <text evidence="1">The sequence shown here is derived from an EMBL/GenBank/DDBJ whole genome shotgun (WGS) entry which is preliminary data.</text>
</comment>
<organism evidence="1 2">
    <name type="scientific">Pseudotamlana haliotis</name>
    <dbReference type="NCBI Taxonomy" id="2614804"/>
    <lineage>
        <taxon>Bacteria</taxon>
        <taxon>Pseudomonadati</taxon>
        <taxon>Bacteroidota</taxon>
        <taxon>Flavobacteriia</taxon>
        <taxon>Flavobacteriales</taxon>
        <taxon>Flavobacteriaceae</taxon>
        <taxon>Pseudotamlana</taxon>
    </lineage>
</organism>
<gene>
    <name evidence="1" type="ORF">F6U93_07075</name>
</gene>
<dbReference type="EMBL" id="WAAT01000037">
    <property type="protein sequence ID" value="KAB1068457.1"/>
    <property type="molecule type" value="Genomic_DNA"/>
</dbReference>
<dbReference type="Proteomes" id="UP000441333">
    <property type="component" value="Unassembled WGS sequence"/>
</dbReference>
<accession>A0A6N6ME32</accession>
<sequence length="176" mass="20270">MQKLSLSLLVFFVFIIGLSAQESNEAERSETKNQINFVIGYTHIPRAFEDGREEDPVFVPTIGIDYFRELNEKWVLGLVMDLELTDYALEFNGDHLPRENAFLVGVIAGYELSEHWGIMAGPAIEFEDHKDLFVFRLATEYKIDLGESWLLLPSFNYDFKEEYGTWNLSVGVGKKF</sequence>
<evidence type="ECO:0000313" key="1">
    <source>
        <dbReference type="EMBL" id="KAB1068457.1"/>
    </source>
</evidence>
<dbReference type="AlphaFoldDB" id="A0A6N6ME32"/>